<dbReference type="GO" id="GO:0043121">
    <property type="term" value="F:neurotrophin binding"/>
    <property type="evidence" value="ECO:0007669"/>
    <property type="project" value="TreeGrafter"/>
</dbReference>
<evidence type="ECO:0000256" key="2">
    <source>
        <dbReference type="ARBA" id="ARBA00022679"/>
    </source>
</evidence>
<keyword evidence="6" id="KW-0829">Tyrosine-protein kinase</keyword>
<dbReference type="PANTHER" id="PTHR24416:SF619">
    <property type="entry name" value="TYROSINE-PROTEIN KINASE TRANSMEMBRANE RECEPTOR ROR-LIKE PROTEIN"/>
    <property type="match status" value="1"/>
</dbReference>
<evidence type="ECO:0000313" key="10">
    <source>
        <dbReference type="Proteomes" id="UP001497497"/>
    </source>
</evidence>
<dbReference type="Gene3D" id="1.10.510.10">
    <property type="entry name" value="Transferase(Phosphotransferase) domain 1"/>
    <property type="match status" value="1"/>
</dbReference>
<dbReference type="GO" id="GO:0043235">
    <property type="term" value="C:receptor complex"/>
    <property type="evidence" value="ECO:0007669"/>
    <property type="project" value="TreeGrafter"/>
</dbReference>
<dbReference type="Proteomes" id="UP001497497">
    <property type="component" value="Unassembled WGS sequence"/>
</dbReference>
<dbReference type="PIRSF" id="PIRSF000654">
    <property type="entry name" value="Integrin-linked_kinase"/>
    <property type="match status" value="1"/>
</dbReference>
<proteinExistence type="predicted"/>
<keyword evidence="3" id="KW-0547">Nucleotide-binding</keyword>
<dbReference type="AlphaFoldDB" id="A0AAV2HPP1"/>
<dbReference type="GO" id="GO:0005030">
    <property type="term" value="F:neurotrophin receptor activity"/>
    <property type="evidence" value="ECO:0007669"/>
    <property type="project" value="TreeGrafter"/>
</dbReference>
<dbReference type="SUPFAM" id="SSF56112">
    <property type="entry name" value="Protein kinase-like (PK-like)"/>
    <property type="match status" value="1"/>
</dbReference>
<keyword evidence="4" id="KW-0418">Kinase</keyword>
<dbReference type="GO" id="GO:0010976">
    <property type="term" value="P:positive regulation of neuron projection development"/>
    <property type="evidence" value="ECO:0007669"/>
    <property type="project" value="TreeGrafter"/>
</dbReference>
<dbReference type="GO" id="GO:0051897">
    <property type="term" value="P:positive regulation of phosphatidylinositol 3-kinase/protein kinase B signal transduction"/>
    <property type="evidence" value="ECO:0007669"/>
    <property type="project" value="TreeGrafter"/>
</dbReference>
<dbReference type="PANTHER" id="PTHR24416">
    <property type="entry name" value="TYROSINE-PROTEIN KINASE RECEPTOR"/>
    <property type="match status" value="1"/>
</dbReference>
<dbReference type="FunFam" id="1.10.510.10:FF:000034">
    <property type="entry name" value="Tyrosine-protein kinase receptor"/>
    <property type="match status" value="1"/>
</dbReference>
<feature type="domain" description="Protein kinase" evidence="8">
    <location>
        <begin position="1"/>
        <end position="252"/>
    </location>
</feature>
<keyword evidence="2" id="KW-0808">Transferase</keyword>
<dbReference type="GO" id="GO:0030424">
    <property type="term" value="C:axon"/>
    <property type="evidence" value="ECO:0007669"/>
    <property type="project" value="TreeGrafter"/>
</dbReference>
<dbReference type="Pfam" id="PF07714">
    <property type="entry name" value="PK_Tyr_Ser-Thr"/>
    <property type="match status" value="1"/>
</dbReference>
<dbReference type="InterPro" id="IPR011009">
    <property type="entry name" value="Kinase-like_dom_sf"/>
</dbReference>
<evidence type="ECO:0000256" key="3">
    <source>
        <dbReference type="ARBA" id="ARBA00022741"/>
    </source>
</evidence>
<sequence>VAIKVLKDGASHEAQEDFDREVEIMATFDHDNILKLLGIVVQGQDGSPYMIFEYMDHGDLSELLRRNDPHFQPSHRKGILLNKTDLVDVSVQIANGMSYLSAQRFVHRDLATRNCLVGSGLIVKISDFGMSRDVYTNDYYRIGGSRMLPVRWMSPEAIKYGRFTCESDIWAYGVVLWEIFSFGKQPYCGHTNEEVIHFLDQGILLQRPEECPSTVYHVMLGCWKKDPRQRIVFERLVKYLTDYRNRLNRQVH</sequence>
<dbReference type="PROSITE" id="PS00239">
    <property type="entry name" value="RECEPTOR_TYR_KIN_II"/>
    <property type="match status" value="1"/>
</dbReference>
<comment type="caution">
    <text evidence="9">The sequence shown here is derived from an EMBL/GenBank/DDBJ whole genome shotgun (WGS) entry which is preliminary data.</text>
</comment>
<dbReference type="SMART" id="SM00219">
    <property type="entry name" value="TyrKc"/>
    <property type="match status" value="1"/>
</dbReference>
<dbReference type="GO" id="GO:0005524">
    <property type="term" value="F:ATP binding"/>
    <property type="evidence" value="ECO:0007669"/>
    <property type="project" value="UniProtKB-KW"/>
</dbReference>
<dbReference type="PROSITE" id="PS50011">
    <property type="entry name" value="PROTEIN_KINASE_DOM"/>
    <property type="match status" value="1"/>
</dbReference>
<organism evidence="9 10">
    <name type="scientific">Lymnaea stagnalis</name>
    <name type="common">Great pond snail</name>
    <name type="synonym">Helix stagnalis</name>
    <dbReference type="NCBI Taxonomy" id="6523"/>
    <lineage>
        <taxon>Eukaryota</taxon>
        <taxon>Metazoa</taxon>
        <taxon>Spiralia</taxon>
        <taxon>Lophotrochozoa</taxon>
        <taxon>Mollusca</taxon>
        <taxon>Gastropoda</taxon>
        <taxon>Heterobranchia</taxon>
        <taxon>Euthyneura</taxon>
        <taxon>Panpulmonata</taxon>
        <taxon>Hygrophila</taxon>
        <taxon>Lymnaeoidea</taxon>
        <taxon>Lymnaeidae</taxon>
        <taxon>Lymnaea</taxon>
    </lineage>
</organism>
<keyword evidence="5" id="KW-0067">ATP-binding</keyword>
<evidence type="ECO:0000256" key="7">
    <source>
        <dbReference type="ARBA" id="ARBA00051243"/>
    </source>
</evidence>
<dbReference type="InterPro" id="IPR001245">
    <property type="entry name" value="Ser-Thr/Tyr_kinase_cat_dom"/>
</dbReference>
<evidence type="ECO:0000256" key="5">
    <source>
        <dbReference type="ARBA" id="ARBA00022840"/>
    </source>
</evidence>
<comment type="catalytic activity">
    <reaction evidence="7">
        <text>L-tyrosyl-[protein] + ATP = O-phospho-L-tyrosyl-[protein] + ADP + H(+)</text>
        <dbReference type="Rhea" id="RHEA:10596"/>
        <dbReference type="Rhea" id="RHEA-COMP:10136"/>
        <dbReference type="Rhea" id="RHEA-COMP:20101"/>
        <dbReference type="ChEBI" id="CHEBI:15378"/>
        <dbReference type="ChEBI" id="CHEBI:30616"/>
        <dbReference type="ChEBI" id="CHEBI:46858"/>
        <dbReference type="ChEBI" id="CHEBI:61978"/>
        <dbReference type="ChEBI" id="CHEBI:456216"/>
        <dbReference type="EC" id="2.7.10.1"/>
    </reaction>
</comment>
<protein>
    <recommendedName>
        <fullName evidence="1">receptor protein-tyrosine kinase</fullName>
        <ecNumber evidence="1">2.7.10.1</ecNumber>
    </recommendedName>
</protein>
<evidence type="ECO:0000259" key="8">
    <source>
        <dbReference type="PROSITE" id="PS50011"/>
    </source>
</evidence>
<dbReference type="EC" id="2.7.10.1" evidence="1"/>
<name>A0AAV2HPP1_LYMST</name>
<dbReference type="EMBL" id="CAXITT010000174">
    <property type="protein sequence ID" value="CAL1534504.1"/>
    <property type="molecule type" value="Genomic_DNA"/>
</dbReference>
<dbReference type="InterPro" id="IPR020635">
    <property type="entry name" value="Tyr_kinase_cat_dom"/>
</dbReference>
<evidence type="ECO:0000256" key="6">
    <source>
        <dbReference type="ARBA" id="ARBA00023137"/>
    </source>
</evidence>
<evidence type="ECO:0000256" key="4">
    <source>
        <dbReference type="ARBA" id="ARBA00022777"/>
    </source>
</evidence>
<dbReference type="InterPro" id="IPR002011">
    <property type="entry name" value="Tyr_kinase_rcpt_2_CS"/>
</dbReference>
<dbReference type="PROSITE" id="PS00109">
    <property type="entry name" value="PROTEIN_KINASE_TYR"/>
    <property type="match status" value="1"/>
</dbReference>
<feature type="non-terminal residue" evidence="9">
    <location>
        <position position="1"/>
    </location>
</feature>
<dbReference type="GO" id="GO:0005886">
    <property type="term" value="C:plasma membrane"/>
    <property type="evidence" value="ECO:0007669"/>
    <property type="project" value="TreeGrafter"/>
</dbReference>
<keyword evidence="10" id="KW-1185">Reference proteome</keyword>
<dbReference type="InterPro" id="IPR050122">
    <property type="entry name" value="RTK"/>
</dbReference>
<dbReference type="PRINTS" id="PR00109">
    <property type="entry name" value="TYRKINASE"/>
</dbReference>
<evidence type="ECO:0000256" key="1">
    <source>
        <dbReference type="ARBA" id="ARBA00011902"/>
    </source>
</evidence>
<reference evidence="9 10" key="1">
    <citation type="submission" date="2024-04" db="EMBL/GenBank/DDBJ databases">
        <authorList>
            <consortium name="Genoscope - CEA"/>
            <person name="William W."/>
        </authorList>
    </citation>
    <scope>NUCLEOTIDE SEQUENCE [LARGE SCALE GENOMIC DNA]</scope>
</reference>
<dbReference type="InterPro" id="IPR008266">
    <property type="entry name" value="Tyr_kinase_AS"/>
</dbReference>
<feature type="non-terminal residue" evidence="9">
    <location>
        <position position="252"/>
    </location>
</feature>
<dbReference type="InterPro" id="IPR000719">
    <property type="entry name" value="Prot_kinase_dom"/>
</dbReference>
<gene>
    <name evidence="9" type="ORF">GSLYS_00008464001</name>
</gene>
<dbReference type="GO" id="GO:0004714">
    <property type="term" value="F:transmembrane receptor protein tyrosine kinase activity"/>
    <property type="evidence" value="ECO:0007669"/>
    <property type="project" value="UniProtKB-EC"/>
</dbReference>
<dbReference type="GO" id="GO:0007169">
    <property type="term" value="P:cell surface receptor protein tyrosine kinase signaling pathway"/>
    <property type="evidence" value="ECO:0007669"/>
    <property type="project" value="InterPro"/>
</dbReference>
<accession>A0AAV2HPP1</accession>
<evidence type="ECO:0000313" key="9">
    <source>
        <dbReference type="EMBL" id="CAL1534504.1"/>
    </source>
</evidence>
<dbReference type="GO" id="GO:1990090">
    <property type="term" value="P:cellular response to nerve growth factor stimulus"/>
    <property type="evidence" value="ECO:0007669"/>
    <property type="project" value="TreeGrafter"/>
</dbReference>